<dbReference type="EMBL" id="JAUBDI010000002">
    <property type="protein sequence ID" value="MDW0112161.1"/>
    <property type="molecule type" value="Genomic_DNA"/>
</dbReference>
<name>A0ABU4G5B7_9BACL</name>
<sequence length="43" mass="5039">MPIKYRKRRKQERLADKKANATPVEKEAKKATPKKKTDKKKGD</sequence>
<evidence type="ECO:0000256" key="1">
    <source>
        <dbReference type="SAM" id="MobiDB-lite"/>
    </source>
</evidence>
<dbReference type="Proteomes" id="UP001282284">
    <property type="component" value="Unassembled WGS sequence"/>
</dbReference>
<accession>A0ABU4G5B7</accession>
<protein>
    <submittedName>
        <fullName evidence="2">Uncharacterized protein</fullName>
    </submittedName>
</protein>
<organism evidence="2 3">
    <name type="scientific">Sporosarcina saromensis</name>
    <dbReference type="NCBI Taxonomy" id="359365"/>
    <lineage>
        <taxon>Bacteria</taxon>
        <taxon>Bacillati</taxon>
        <taxon>Bacillota</taxon>
        <taxon>Bacilli</taxon>
        <taxon>Bacillales</taxon>
        <taxon>Caryophanaceae</taxon>
        <taxon>Sporosarcina</taxon>
    </lineage>
</organism>
<feature type="region of interest" description="Disordered" evidence="1">
    <location>
        <begin position="1"/>
        <end position="43"/>
    </location>
</feature>
<feature type="compositionally biased region" description="Basic residues" evidence="1">
    <location>
        <begin position="31"/>
        <end position="43"/>
    </location>
</feature>
<feature type="compositionally biased region" description="Basic and acidic residues" evidence="1">
    <location>
        <begin position="12"/>
        <end position="30"/>
    </location>
</feature>
<proteinExistence type="predicted"/>
<dbReference type="RefSeq" id="WP_317942055.1">
    <property type="nucleotide sequence ID" value="NZ_JAUBDI010000002.1"/>
</dbReference>
<evidence type="ECO:0000313" key="3">
    <source>
        <dbReference type="Proteomes" id="UP001282284"/>
    </source>
</evidence>
<comment type="caution">
    <text evidence="2">The sequence shown here is derived from an EMBL/GenBank/DDBJ whole genome shotgun (WGS) entry which is preliminary data.</text>
</comment>
<evidence type="ECO:0000313" key="2">
    <source>
        <dbReference type="EMBL" id="MDW0112161.1"/>
    </source>
</evidence>
<reference evidence="2 3" key="1">
    <citation type="submission" date="2023-06" db="EMBL/GenBank/DDBJ databases">
        <title>Sporosarcina sp. nov., isolated from Korean traditional fermented seafood 'Jeotgal'.</title>
        <authorList>
            <person name="Yang A.I."/>
            <person name="Shin N.-R."/>
        </authorList>
    </citation>
    <scope>NUCLEOTIDE SEQUENCE [LARGE SCALE GENOMIC DNA]</scope>
    <source>
        <strain evidence="2 3">KCTC13119</strain>
    </source>
</reference>
<keyword evidence="3" id="KW-1185">Reference proteome</keyword>
<feature type="compositionally biased region" description="Basic residues" evidence="1">
    <location>
        <begin position="1"/>
        <end position="11"/>
    </location>
</feature>
<gene>
    <name evidence="2" type="ORF">QT711_03120</name>
</gene>